<feature type="domain" description="ELK" evidence="9">
    <location>
        <begin position="317"/>
        <end position="337"/>
    </location>
</feature>
<dbReference type="PROSITE" id="PS51213">
    <property type="entry name" value="ELK"/>
    <property type="match status" value="1"/>
</dbReference>
<keyword evidence="4 5" id="KW-0539">Nucleus</keyword>
<organism evidence="10 11">
    <name type="scientific">Salix dunnii</name>
    <dbReference type="NCBI Taxonomy" id="1413687"/>
    <lineage>
        <taxon>Eukaryota</taxon>
        <taxon>Viridiplantae</taxon>
        <taxon>Streptophyta</taxon>
        <taxon>Embryophyta</taxon>
        <taxon>Tracheophyta</taxon>
        <taxon>Spermatophyta</taxon>
        <taxon>Magnoliopsida</taxon>
        <taxon>eudicotyledons</taxon>
        <taxon>Gunneridae</taxon>
        <taxon>Pentapetalae</taxon>
        <taxon>rosids</taxon>
        <taxon>fabids</taxon>
        <taxon>Malpighiales</taxon>
        <taxon>Salicaceae</taxon>
        <taxon>Saliceae</taxon>
        <taxon>Salix</taxon>
    </lineage>
</organism>
<evidence type="ECO:0000256" key="1">
    <source>
        <dbReference type="ARBA" id="ARBA00004123"/>
    </source>
</evidence>
<gene>
    <name evidence="10" type="ORF">SADUNF_Sadunf18G0017100</name>
</gene>
<dbReference type="InterPro" id="IPR009057">
    <property type="entry name" value="Homeodomain-like_sf"/>
</dbReference>
<feature type="compositionally biased region" description="Low complexity" evidence="7">
    <location>
        <begin position="53"/>
        <end position="63"/>
    </location>
</feature>
<dbReference type="Gene3D" id="1.10.10.60">
    <property type="entry name" value="Homeodomain-like"/>
    <property type="match status" value="1"/>
</dbReference>
<keyword evidence="11" id="KW-1185">Reference proteome</keyword>
<evidence type="ECO:0000256" key="3">
    <source>
        <dbReference type="ARBA" id="ARBA00023155"/>
    </source>
</evidence>
<dbReference type="SUPFAM" id="SSF48371">
    <property type="entry name" value="ARM repeat"/>
    <property type="match status" value="1"/>
</dbReference>
<accession>A0A835MFX0</accession>
<dbReference type="SMART" id="SM01188">
    <property type="entry name" value="ELK"/>
    <property type="match status" value="1"/>
</dbReference>
<comment type="caution">
    <text evidence="10">The sequence shown here is derived from an EMBL/GenBank/DDBJ whole genome shotgun (WGS) entry which is preliminary data.</text>
</comment>
<feature type="DNA-binding region" description="Homeobox; TALE-type" evidence="5">
    <location>
        <begin position="338"/>
        <end position="401"/>
    </location>
</feature>
<dbReference type="InterPro" id="IPR016024">
    <property type="entry name" value="ARM-type_fold"/>
</dbReference>
<dbReference type="EMBL" id="JADGMS010000018">
    <property type="protein sequence ID" value="KAF9662089.1"/>
    <property type="molecule type" value="Genomic_DNA"/>
</dbReference>
<dbReference type="PROSITE" id="PS50071">
    <property type="entry name" value="HOMEOBOX_2"/>
    <property type="match status" value="1"/>
</dbReference>
<name>A0A835MFX0_9ROSI</name>
<evidence type="ECO:0000313" key="10">
    <source>
        <dbReference type="EMBL" id="KAF9662089.1"/>
    </source>
</evidence>
<evidence type="ECO:0008006" key="12">
    <source>
        <dbReference type="Google" id="ProtNLM"/>
    </source>
</evidence>
<dbReference type="OrthoDB" id="8962942at2759"/>
<feature type="region of interest" description="Disordered" evidence="7">
    <location>
        <begin position="40"/>
        <end position="63"/>
    </location>
</feature>
<evidence type="ECO:0000259" key="8">
    <source>
        <dbReference type="PROSITE" id="PS50071"/>
    </source>
</evidence>
<dbReference type="Pfam" id="PF03791">
    <property type="entry name" value="KNOX2"/>
    <property type="match status" value="1"/>
</dbReference>
<comment type="similarity">
    <text evidence="6">Belongs to the TALE/KNOX homeobox family.</text>
</comment>
<dbReference type="GO" id="GO:0006355">
    <property type="term" value="P:regulation of DNA-templated transcription"/>
    <property type="evidence" value="ECO:0007669"/>
    <property type="project" value="InterPro"/>
</dbReference>
<evidence type="ECO:0000256" key="5">
    <source>
        <dbReference type="PROSITE-ProRule" id="PRU00108"/>
    </source>
</evidence>
<dbReference type="PANTHER" id="PTHR13109">
    <property type="entry name" value="NEUROCHONDRIN"/>
    <property type="match status" value="1"/>
</dbReference>
<keyword evidence="3 5" id="KW-0371">Homeobox</keyword>
<evidence type="ECO:0000256" key="6">
    <source>
        <dbReference type="PROSITE-ProRule" id="PRU00559"/>
    </source>
</evidence>
<evidence type="ECO:0000256" key="2">
    <source>
        <dbReference type="ARBA" id="ARBA00023125"/>
    </source>
</evidence>
<dbReference type="Pfam" id="PF05536">
    <property type="entry name" value="Neurochondrin"/>
    <property type="match status" value="2"/>
</dbReference>
<dbReference type="GO" id="GO:0005634">
    <property type="term" value="C:nucleus"/>
    <property type="evidence" value="ECO:0007669"/>
    <property type="project" value="UniProtKB-SubCell"/>
</dbReference>
<dbReference type="InterPro" id="IPR005541">
    <property type="entry name" value="KNOX2"/>
</dbReference>
<dbReference type="PANTHER" id="PTHR13109:SF7">
    <property type="entry name" value="NEUROCHONDRIN"/>
    <property type="match status" value="1"/>
</dbReference>
<dbReference type="GO" id="GO:0003677">
    <property type="term" value="F:DNA binding"/>
    <property type="evidence" value="ECO:0007669"/>
    <property type="project" value="UniProtKB-UniRule"/>
</dbReference>
<protein>
    <recommendedName>
        <fullName evidence="12">Homeobox domain-containing protein</fullName>
    </recommendedName>
</protein>
<evidence type="ECO:0000259" key="9">
    <source>
        <dbReference type="PROSITE" id="PS51213"/>
    </source>
</evidence>
<dbReference type="InterPro" id="IPR008709">
    <property type="entry name" value="Neurochondrin"/>
</dbReference>
<evidence type="ECO:0000256" key="7">
    <source>
        <dbReference type="SAM" id="MobiDB-lite"/>
    </source>
</evidence>
<dbReference type="Proteomes" id="UP000657918">
    <property type="component" value="Unassembled WGS sequence"/>
</dbReference>
<keyword evidence="2 5" id="KW-0238">DNA-binding</keyword>
<dbReference type="Pfam" id="PF05920">
    <property type="entry name" value="Homeobox_KN"/>
    <property type="match status" value="1"/>
</dbReference>
<dbReference type="SMART" id="SM00389">
    <property type="entry name" value="HOX"/>
    <property type="match status" value="1"/>
</dbReference>
<evidence type="ECO:0000256" key="4">
    <source>
        <dbReference type="ARBA" id="ARBA00023242"/>
    </source>
</evidence>
<dbReference type="Pfam" id="PF03790">
    <property type="entry name" value="KNOX1"/>
    <property type="match status" value="1"/>
</dbReference>
<dbReference type="SMART" id="SM01255">
    <property type="entry name" value="KNOX1"/>
    <property type="match status" value="1"/>
</dbReference>
<dbReference type="AlphaFoldDB" id="A0A835MFX0"/>
<dbReference type="CDD" id="cd00086">
    <property type="entry name" value="homeodomain"/>
    <property type="match status" value="1"/>
</dbReference>
<dbReference type="FunFam" id="1.10.10.60:FF:000143">
    <property type="entry name" value="homeobox protein knotted-1-like 3 isoform X1"/>
    <property type="match status" value="1"/>
</dbReference>
<dbReference type="InterPro" id="IPR005540">
    <property type="entry name" value="KNOX1"/>
</dbReference>
<dbReference type="InterPro" id="IPR005539">
    <property type="entry name" value="ELK_dom"/>
</dbReference>
<sequence length="1265" mass="141035">MAFHHNLSQQDLPLHHLTDQQATENHTAPPNRLNTALLRSQQPPQQTHHHFTDNNNNTNNFLNLHTTTTTATTSDSTSHNPVQWLSRSSSSLLNRNHSDVIDDVAVGGDHAIITSISQESSELNNMNKSEGVAMVADSGGGEAVVNWQNARYKAGILTHPLYDQLLSAHVACLRIATPVDQLPRIDAQLAQSQQVVTKYSALGSQQGLVPDDKELDQFMTHYFLLLCSFKEQLQQHVRVHAMEAVMACWEIEQSLQSLTGVSPGEGTGATMSDDDDDQVDSDANLFDESLDGADALGFGPLVPTESERSLMERVRQELKHELKQGYKEKIVDIREEILRKRRAGKLPGDTTSVLKAWWQSHSKWPYPTEEDKARLVEETGLQLKQINNWFINQRKRNWHSNPSTSTALKSKRKRLQLPLFLSSLCDTRYGFKFAAAIQCNMINFLRKTLMNQGKEKQTLKSINTEVEAANPLEEDCVTPQFKQLINFEASEYLMEQQQQQTSSLDDCLKLLKGERDEQRLAGLLLVTKFCNGDDLGSLRKVYNAVGAHFLDRLLRTGMGKGSVSGEDNRNMYLQLSVTVLAAFCRVPDIAASKEMVLKIPLILEIRPEVEEILRKRRAGKLPGDTTSVLRALWQSHSKLPYPTVSVTVTTALLKGERDEQRLAGLLLVTKFCNGDDLDSLRKVYNAVGAHFLDRLLKTGMGKGSVSGGDNRDMYLQLSVTVLAAFCRVPDIAASKEMVLKIPLILEIMPEVSSSPVLEECYEFLYLVITSYEDGATVFYESGGMKVLASQMSSLPDGSHMMELAMKIIQSILSRLSQDVVTDTYVSELSMMVATVARQFALLHNSLKFEALHLLSEIFSSKYSKPLCDALCAMVGNNWPDHMRAGIAAILQNRVEPAEKLHALILAEFVMSIMGEGWLLGQPNLPDLPNSRPADRCFLLVLESARVEVAVLLNDLAYLKYEASKDTSTTAETILLNQRNVAIAFSLVERIIKLTSTMDEVEGSIIGERTLIKVINGLNETINVVLEYLQDAKEHGQKKGNDLLASVRVVGSYLAETPNACKEKVRELLDYMLTIEGEDEPSPFHSISFLLPMMCQITMDIEGCEALISSGGYKAVAECLIKFIGPSGNVDGDDSCTYLACDTILNLLLKKEQMRFRMDESTLIDLLKALGYWAGNANDLSVIIMASSICALIFDYTSEETLLNHPNFDNSSLHNLYKIIARSLASCRQDMPDMVREETDLLEIVTSGFSRWAHRFPRLREAAEST</sequence>
<evidence type="ECO:0000313" key="11">
    <source>
        <dbReference type="Proteomes" id="UP000657918"/>
    </source>
</evidence>
<dbReference type="Pfam" id="PF03789">
    <property type="entry name" value="ELK"/>
    <property type="match status" value="1"/>
</dbReference>
<reference evidence="10 11" key="1">
    <citation type="submission" date="2020-10" db="EMBL/GenBank/DDBJ databases">
        <title>Plant Genome Project.</title>
        <authorList>
            <person name="Zhang R.-G."/>
        </authorList>
    </citation>
    <scope>NUCLEOTIDE SEQUENCE [LARGE SCALE GENOMIC DNA]</scope>
    <source>
        <strain evidence="10">FAFU-HL-1</strain>
        <tissue evidence="10">Leaf</tissue>
    </source>
</reference>
<dbReference type="SMART" id="SM01256">
    <property type="entry name" value="KNOX2"/>
    <property type="match status" value="1"/>
</dbReference>
<dbReference type="SUPFAM" id="SSF46689">
    <property type="entry name" value="Homeodomain-like"/>
    <property type="match status" value="1"/>
</dbReference>
<feature type="domain" description="Homeobox" evidence="8">
    <location>
        <begin position="337"/>
        <end position="400"/>
    </location>
</feature>
<dbReference type="InterPro" id="IPR001356">
    <property type="entry name" value="HD"/>
</dbReference>
<comment type="subcellular location">
    <subcellularLocation>
        <location evidence="1 5">Nucleus</location>
    </subcellularLocation>
</comment>
<dbReference type="InterPro" id="IPR008422">
    <property type="entry name" value="KN_HD"/>
</dbReference>
<proteinExistence type="inferred from homology"/>